<dbReference type="PANTHER" id="PTHR31415">
    <property type="entry name" value="OS05G0367900 PROTEIN"/>
    <property type="match status" value="1"/>
</dbReference>
<dbReference type="GO" id="GO:0009506">
    <property type="term" value="C:plasmodesma"/>
    <property type="evidence" value="ECO:0007669"/>
    <property type="project" value="TreeGrafter"/>
</dbReference>
<evidence type="ECO:0000313" key="9">
    <source>
        <dbReference type="Proteomes" id="UP001497516"/>
    </source>
</evidence>
<feature type="region of interest" description="Disordered" evidence="5">
    <location>
        <begin position="1"/>
        <end position="40"/>
    </location>
</feature>
<organism evidence="8 9">
    <name type="scientific">Linum trigynum</name>
    <dbReference type="NCBI Taxonomy" id="586398"/>
    <lineage>
        <taxon>Eukaryota</taxon>
        <taxon>Viridiplantae</taxon>
        <taxon>Streptophyta</taxon>
        <taxon>Embryophyta</taxon>
        <taxon>Tracheophyta</taxon>
        <taxon>Spermatophyta</taxon>
        <taxon>Magnoliopsida</taxon>
        <taxon>eudicotyledons</taxon>
        <taxon>Gunneridae</taxon>
        <taxon>Pentapetalae</taxon>
        <taxon>rosids</taxon>
        <taxon>fabids</taxon>
        <taxon>Malpighiales</taxon>
        <taxon>Linaceae</taxon>
        <taxon>Linum</taxon>
    </lineage>
</organism>
<feature type="transmembrane region" description="Helical" evidence="6">
    <location>
        <begin position="79"/>
        <end position="104"/>
    </location>
</feature>
<comment type="subcellular location">
    <subcellularLocation>
        <location evidence="1">Membrane</location>
        <topology evidence="1">Single-pass membrane protein</topology>
    </subcellularLocation>
</comment>
<dbReference type="Pfam" id="PF03168">
    <property type="entry name" value="LEA_2"/>
    <property type="match status" value="1"/>
</dbReference>
<evidence type="ECO:0000256" key="1">
    <source>
        <dbReference type="ARBA" id="ARBA00004167"/>
    </source>
</evidence>
<dbReference type="Proteomes" id="UP001497516">
    <property type="component" value="Chromosome 2"/>
</dbReference>
<keyword evidence="3 6" id="KW-1133">Transmembrane helix</keyword>
<dbReference type="InterPro" id="IPR044839">
    <property type="entry name" value="NDR1-like"/>
</dbReference>
<protein>
    <recommendedName>
        <fullName evidence="7">Late embryogenesis abundant protein LEA-2 subgroup domain-containing protein</fullName>
    </recommendedName>
</protein>
<proteinExistence type="predicted"/>
<dbReference type="AlphaFoldDB" id="A0AAV2D3S4"/>
<name>A0AAV2D3S4_9ROSI</name>
<evidence type="ECO:0000256" key="3">
    <source>
        <dbReference type="ARBA" id="ARBA00022989"/>
    </source>
</evidence>
<dbReference type="GO" id="GO:0098542">
    <property type="term" value="P:defense response to other organism"/>
    <property type="evidence" value="ECO:0007669"/>
    <property type="project" value="InterPro"/>
</dbReference>
<dbReference type="PANTHER" id="PTHR31415:SF9">
    <property type="entry name" value="OS05G0367900 PROTEIN"/>
    <property type="match status" value="1"/>
</dbReference>
<keyword evidence="2 6" id="KW-0812">Transmembrane</keyword>
<evidence type="ECO:0000256" key="4">
    <source>
        <dbReference type="ARBA" id="ARBA00023136"/>
    </source>
</evidence>
<feature type="transmembrane region" description="Helical" evidence="6">
    <location>
        <begin position="51"/>
        <end position="73"/>
    </location>
</feature>
<gene>
    <name evidence="8" type="ORF">LTRI10_LOCUS10742</name>
</gene>
<evidence type="ECO:0000256" key="2">
    <source>
        <dbReference type="ARBA" id="ARBA00022692"/>
    </source>
</evidence>
<evidence type="ECO:0000259" key="7">
    <source>
        <dbReference type="Pfam" id="PF03168"/>
    </source>
</evidence>
<dbReference type="InterPro" id="IPR004864">
    <property type="entry name" value="LEA_2"/>
</dbReference>
<evidence type="ECO:0000256" key="6">
    <source>
        <dbReference type="SAM" id="Phobius"/>
    </source>
</evidence>
<accession>A0AAV2D3S4</accession>
<dbReference type="GO" id="GO:0005886">
    <property type="term" value="C:plasma membrane"/>
    <property type="evidence" value="ECO:0007669"/>
    <property type="project" value="TreeGrafter"/>
</dbReference>
<dbReference type="EMBL" id="OZ034815">
    <property type="protein sequence ID" value="CAL1366669.1"/>
    <property type="molecule type" value="Genomic_DNA"/>
</dbReference>
<sequence length="235" mass="25096">MAEEHHNHHHLPPEPPSPAMSSGEKHGHHPTKHVSPPGSATYAYSPRRSHVASLVTVLLLLIGLTFLVLWLLYRPHDPAFAVAAAAVYSLNFTAPPYLAAAFQFTVVARNPNRRVSILYDSLTAYVAYRGQAVTVPLPLPPLRQAAKTTVAMSPVIGAGGRVPVSVEVVDGLAADEAYGVVPVSVVVSGRLRWKAGAVTTGRHRVYVRCDVWVGLKRGVSGQVPLLGSTGCKVDV</sequence>
<keyword evidence="4 6" id="KW-0472">Membrane</keyword>
<reference evidence="8 9" key="1">
    <citation type="submission" date="2024-04" db="EMBL/GenBank/DDBJ databases">
        <authorList>
            <person name="Fracassetti M."/>
        </authorList>
    </citation>
    <scope>NUCLEOTIDE SEQUENCE [LARGE SCALE GENOMIC DNA]</scope>
</reference>
<feature type="domain" description="Late embryogenesis abundant protein LEA-2 subgroup" evidence="7">
    <location>
        <begin position="106"/>
        <end position="209"/>
    </location>
</feature>
<evidence type="ECO:0000313" key="8">
    <source>
        <dbReference type="EMBL" id="CAL1366669.1"/>
    </source>
</evidence>
<keyword evidence="9" id="KW-1185">Reference proteome</keyword>
<evidence type="ECO:0000256" key="5">
    <source>
        <dbReference type="SAM" id="MobiDB-lite"/>
    </source>
</evidence>